<accession>A0ABM9NG83</accession>
<evidence type="ECO:0000313" key="2">
    <source>
        <dbReference type="EMBL" id="CAL1239604.1"/>
    </source>
</evidence>
<dbReference type="RefSeq" id="WP_348759147.1">
    <property type="nucleotide sequence ID" value="NZ_OZ026884.1"/>
</dbReference>
<reference evidence="2 3" key="1">
    <citation type="submission" date="2024-04" db="EMBL/GenBank/DDBJ databases">
        <authorList>
            <person name="Cremers G."/>
        </authorList>
    </citation>
    <scope>NUCLEOTIDE SEQUENCE [LARGE SCALE GENOMIC DNA]</scope>
    <source>
        <strain evidence="2">MeCH1-AG</strain>
    </source>
</reference>
<dbReference type="PANTHER" id="PTHR39158">
    <property type="entry name" value="OS08G0560600 PROTEIN"/>
    <property type="match status" value="1"/>
</dbReference>
<proteinExistence type="predicted"/>
<feature type="domain" description="DnaJ homologue subfamily C member 28 conserved" evidence="1">
    <location>
        <begin position="9"/>
        <end position="77"/>
    </location>
</feature>
<dbReference type="EMBL" id="OZ026884">
    <property type="protein sequence ID" value="CAL1239604.1"/>
    <property type="molecule type" value="Genomic_DNA"/>
</dbReference>
<evidence type="ECO:0000259" key="1">
    <source>
        <dbReference type="Pfam" id="PF09350"/>
    </source>
</evidence>
<dbReference type="PANTHER" id="PTHR39158:SF1">
    <property type="entry name" value="DNAJ HOMOLOG SUBFAMILY C MEMBER 28"/>
    <property type="match status" value="1"/>
</dbReference>
<sequence length="131" mass="14877">MSFAFLERIAEERIQEALQRGEFDHLPGAGKPLPDEDDLALVPAELRMAYRVLKNAGYVPEEVQLRREIGELAQLLALAVEDSLEYRDGMARLRLLVQRLGETRGGHLAVQDHYGRKLAERFRGKRTPPAE</sequence>
<evidence type="ECO:0000313" key="3">
    <source>
        <dbReference type="Proteomes" id="UP001497493"/>
    </source>
</evidence>
<dbReference type="Proteomes" id="UP001497493">
    <property type="component" value="Chromosome"/>
</dbReference>
<dbReference type="InterPro" id="IPR052573">
    <property type="entry name" value="DnaJ_C_subfamily_28"/>
</dbReference>
<dbReference type="Pfam" id="PF09350">
    <property type="entry name" value="DJC28_CD"/>
    <property type="match status" value="1"/>
</dbReference>
<keyword evidence="3" id="KW-1185">Reference proteome</keyword>
<dbReference type="InterPro" id="IPR018961">
    <property type="entry name" value="DnaJ_homolog_subfam-C_membr-28"/>
</dbReference>
<gene>
    <name evidence="2" type="ORF">MECH1_V1_0828</name>
</gene>
<name>A0ABM9NG83_9GAMM</name>
<protein>
    <recommendedName>
        <fullName evidence="1">DnaJ homologue subfamily C member 28 conserved domain-containing protein</fullName>
    </recommendedName>
</protein>
<organism evidence="2 3">
    <name type="scientific">Candidatus Methylocalor cossyra</name>
    <dbReference type="NCBI Taxonomy" id="3108543"/>
    <lineage>
        <taxon>Bacteria</taxon>
        <taxon>Pseudomonadati</taxon>
        <taxon>Pseudomonadota</taxon>
        <taxon>Gammaproteobacteria</taxon>
        <taxon>Methylococcales</taxon>
        <taxon>Methylococcaceae</taxon>
        <taxon>Candidatus Methylocalor</taxon>
    </lineage>
</organism>